<evidence type="ECO:0000313" key="1">
    <source>
        <dbReference type="EMBL" id="QHT79489.1"/>
    </source>
</evidence>
<reference evidence="1" key="1">
    <citation type="journal article" date="2020" name="Nature">
        <title>Giant virus diversity and host interactions through global metagenomics.</title>
        <authorList>
            <person name="Schulz F."/>
            <person name="Roux S."/>
            <person name="Paez-Espino D."/>
            <person name="Jungbluth S."/>
            <person name="Walsh D.A."/>
            <person name="Denef V.J."/>
            <person name="McMahon K.D."/>
            <person name="Konstantinidis K.T."/>
            <person name="Eloe-Fadrosh E.A."/>
            <person name="Kyrpides N.C."/>
            <person name="Woyke T."/>
        </authorList>
    </citation>
    <scope>NUCLEOTIDE SEQUENCE</scope>
    <source>
        <strain evidence="1">GVMAG-M-3300023184-101</strain>
    </source>
</reference>
<accession>A0A6C0HG55</accession>
<protein>
    <submittedName>
        <fullName evidence="1">Uncharacterized protein</fullName>
    </submittedName>
</protein>
<dbReference type="AlphaFoldDB" id="A0A6C0HG55"/>
<sequence>MSLEEQIEVIGLAELTNCILVTKGVREAMMIFPSDYSERLSRDPKTNAILKGILKYYPELKHSDFDLNGIVISKKEYTSKDIYGDDSVGRVLGYPSSCTADYKSILASRDTMEISTIQVNMYFKKQYLRIPIPIQIFSYVCKDASTLPLMKEYSIQIQEALTTDPFIGFIIDRIEADVIVNIPPRMILDKLLSTDALDESFLDEVKNILYNIGFSDALQEYKFQYNNTGHIGIVASLITFYIHNPMTPFQPLEQFTVEKEVHKIFCKWELELIRILDCMKIPNVL</sequence>
<dbReference type="EMBL" id="MN739949">
    <property type="protein sequence ID" value="QHT79489.1"/>
    <property type="molecule type" value="Genomic_DNA"/>
</dbReference>
<proteinExistence type="predicted"/>
<organism evidence="1">
    <name type="scientific">viral metagenome</name>
    <dbReference type="NCBI Taxonomy" id="1070528"/>
    <lineage>
        <taxon>unclassified sequences</taxon>
        <taxon>metagenomes</taxon>
        <taxon>organismal metagenomes</taxon>
    </lineage>
</organism>
<name>A0A6C0HG55_9ZZZZ</name>